<dbReference type="InterPro" id="IPR017853">
    <property type="entry name" value="GH"/>
</dbReference>
<dbReference type="Gene3D" id="3.20.20.80">
    <property type="entry name" value="Glycosidases"/>
    <property type="match status" value="1"/>
</dbReference>
<dbReference type="Pfam" id="PF16116">
    <property type="entry name" value="DUF4832"/>
    <property type="match status" value="1"/>
</dbReference>
<feature type="domain" description="DUF4832" evidence="1">
    <location>
        <begin position="366"/>
        <end position="467"/>
    </location>
</feature>
<comment type="caution">
    <text evidence="2">The sequence shown here is derived from an EMBL/GenBank/DDBJ whole genome shotgun (WGS) entry which is preliminary data.</text>
</comment>
<sequence>MLLSAFLLSTVMHNNHPSVILPKHPIITEQKQKNNFRIQPHNKSVNNQVLNPHPINDILVNPDIGLTDFYTIDSHDDLYNPIKSYPQTSVVYYRWYWEQLEPEQGVYDFGIIEKTLAQAIAHHKKLVFRIMTLSGKGEYYQLSDNHNIILGIPCWLKKQLINGNNDYAQESCSRSDKFIPNYNDPYFKQQITKLMMALGKKFDGNPNLLRIDTGLVGTWGEWNLSERTNAKISNIPDLTDQGYTEKDLQFYINLVARAFPHTQKTTLMASAHEDFMSYATSHFHMGWRADCLGDWNQSGWNHMENGYPDAIAHAMGKNEIVNHNVDHAFSQRWKKAPVDFELCNTLNTWSKQTWLYTYDKIQDTFNYALEQHASLINARSSMIPTQYQPIIDNLLRKLGYRFELQQLTTQQSVYQGDMLLLKSQWANTGVAPSYNNYSLKWRLRSSSGAIVATFNTNTNIRKWLPANVLGGTPPTYHVENKVHISGNIAADFYFLDVGLVSPKTNNAVVKLGIEGKLDDNWYNITTITILKKQ</sequence>
<dbReference type="Proteomes" id="UP000813876">
    <property type="component" value="Unassembled WGS sequence"/>
</dbReference>
<evidence type="ECO:0000313" key="3">
    <source>
        <dbReference type="Proteomes" id="UP000813876"/>
    </source>
</evidence>
<dbReference type="AlphaFoldDB" id="A0AAW4ZYA4"/>
<name>A0AAW4ZYA4_PHOPO</name>
<organism evidence="2 3">
    <name type="scientific">Photobacterium phosphoreum</name>
    <dbReference type="NCBI Taxonomy" id="659"/>
    <lineage>
        <taxon>Bacteria</taxon>
        <taxon>Pseudomonadati</taxon>
        <taxon>Pseudomonadota</taxon>
        <taxon>Gammaproteobacteria</taxon>
        <taxon>Vibrionales</taxon>
        <taxon>Vibrionaceae</taxon>
        <taxon>Photobacterium</taxon>
    </lineage>
</organism>
<dbReference type="SUPFAM" id="SSF51445">
    <property type="entry name" value="(Trans)glycosidases"/>
    <property type="match status" value="1"/>
</dbReference>
<proteinExistence type="predicted"/>
<dbReference type="EMBL" id="WMCP01000011">
    <property type="protein sequence ID" value="MCF2302254.1"/>
    <property type="molecule type" value="Genomic_DNA"/>
</dbReference>
<protein>
    <submittedName>
        <fullName evidence="2">DUF4832 domain-containing protein</fullName>
    </submittedName>
</protein>
<accession>A0AAW4ZYA4</accession>
<evidence type="ECO:0000259" key="1">
    <source>
        <dbReference type="Pfam" id="PF16116"/>
    </source>
</evidence>
<reference evidence="2" key="1">
    <citation type="submission" date="2019-11" db="EMBL/GenBank/DDBJ databases">
        <title>Comparative genomics of photobacteria reveal adaptation to distinct habitats.</title>
        <authorList>
            <person name="Fuertes-Perez S."/>
            <person name="Hilgarth M."/>
            <person name="Vogel R.F."/>
        </authorList>
    </citation>
    <scope>NUCLEOTIDE SEQUENCE</scope>
    <source>
        <strain evidence="2">TMW2.2145</strain>
    </source>
</reference>
<evidence type="ECO:0000313" key="2">
    <source>
        <dbReference type="EMBL" id="MCF2302254.1"/>
    </source>
</evidence>
<dbReference type="RefSeq" id="WP_065194359.1">
    <property type="nucleotide sequence ID" value="NZ_CAMQXB010000043.1"/>
</dbReference>
<dbReference type="InterPro" id="IPR032267">
    <property type="entry name" value="DUF4832"/>
</dbReference>
<gene>
    <name evidence="2" type="ORF">GLP33_10975</name>
</gene>